<gene>
    <name evidence="2" type="ORF">PLOB_00005275</name>
</gene>
<dbReference type="Proteomes" id="UP001159405">
    <property type="component" value="Unassembled WGS sequence"/>
</dbReference>
<dbReference type="PANTHER" id="PTHR47526">
    <property type="entry name" value="ATP-DEPENDENT DNA HELICASE"/>
    <property type="match status" value="1"/>
</dbReference>
<keyword evidence="3" id="KW-1185">Reference proteome</keyword>
<proteinExistence type="predicted"/>
<accession>A0ABN8QDC8</accession>
<evidence type="ECO:0000313" key="3">
    <source>
        <dbReference type="Proteomes" id="UP001159405"/>
    </source>
</evidence>
<dbReference type="EMBL" id="CALNXK010000123">
    <property type="protein sequence ID" value="CAH3162399.1"/>
    <property type="molecule type" value="Genomic_DNA"/>
</dbReference>
<evidence type="ECO:0000313" key="2">
    <source>
        <dbReference type="EMBL" id="CAH3162399.1"/>
    </source>
</evidence>
<reference evidence="2 3" key="1">
    <citation type="submission" date="2022-05" db="EMBL/GenBank/DDBJ databases">
        <authorList>
            <consortium name="Genoscope - CEA"/>
            <person name="William W."/>
        </authorList>
    </citation>
    <scope>NUCLEOTIDE SEQUENCE [LARGE SCALE GENOMIC DNA]</scope>
</reference>
<evidence type="ECO:0000256" key="1">
    <source>
        <dbReference type="SAM" id="MobiDB-lite"/>
    </source>
</evidence>
<feature type="region of interest" description="Disordered" evidence="1">
    <location>
        <begin position="119"/>
        <end position="149"/>
    </location>
</feature>
<name>A0ABN8QDC8_9CNID</name>
<sequence length="279" mass="32038">MWEVSVTRDGLGHMTDKPMKNGRKYVDSGFVHDMMDTGTSQHYFVRAHVWPSMKMDLPHNVVIVLSVNSGAVIHASCEPCRASLLGRCSHVVAVLFSILDHVTKHGALISKPCTSKECSWNKGKKRNKDPRRLSSAKYPSKRKESSMPVIDFDPRPVQYRQVTSAQINRFVINLQSLSQNSEPSMWETQLKITYENYDLGDPSTLHQKVNILCENLTTAHLMEIPGTEGQSNSERWFSERWCSNVFHCLENLWNKSPQNRKQCYKSRQDIYYITAQEKT</sequence>
<comment type="caution">
    <text evidence="2">The sequence shown here is derived from an EMBL/GenBank/DDBJ whole genome shotgun (WGS) entry which is preliminary data.</text>
</comment>
<organism evidence="2 3">
    <name type="scientific">Porites lobata</name>
    <dbReference type="NCBI Taxonomy" id="104759"/>
    <lineage>
        <taxon>Eukaryota</taxon>
        <taxon>Metazoa</taxon>
        <taxon>Cnidaria</taxon>
        <taxon>Anthozoa</taxon>
        <taxon>Hexacorallia</taxon>
        <taxon>Scleractinia</taxon>
        <taxon>Fungiina</taxon>
        <taxon>Poritidae</taxon>
        <taxon>Porites</taxon>
    </lineage>
</organism>
<protein>
    <recommendedName>
        <fullName evidence="4">SWIM-type domain-containing protein</fullName>
    </recommendedName>
</protein>
<evidence type="ECO:0008006" key="4">
    <source>
        <dbReference type="Google" id="ProtNLM"/>
    </source>
</evidence>
<dbReference type="PANTHER" id="PTHR47526:SF3">
    <property type="entry name" value="PHD-TYPE DOMAIN-CONTAINING PROTEIN"/>
    <property type="match status" value="1"/>
</dbReference>